<sequence>MLGDAQAGRWAVDEETGIHLRSAIVTMQHRLDQLAPRVGFLKQAPKLGNDEYARTVAEHMRAAMDSDDQSLVPVFEALREGLESLRQALDTAVRNYDAADEAATRHLGQFKE</sequence>
<feature type="coiled-coil region" evidence="1">
    <location>
        <begin position="75"/>
        <end position="102"/>
    </location>
</feature>
<protein>
    <recommendedName>
        <fullName evidence="4">PE domain-containing protein</fullName>
    </recommendedName>
</protein>
<dbReference type="RefSeq" id="WP_246338495.1">
    <property type="nucleotide sequence ID" value="NZ_JACCFK010000001.1"/>
</dbReference>
<keyword evidence="3" id="KW-1185">Reference proteome</keyword>
<dbReference type="EMBL" id="JACCFK010000001">
    <property type="protein sequence ID" value="NYI87544.1"/>
    <property type="molecule type" value="Genomic_DNA"/>
</dbReference>
<reference evidence="2 3" key="1">
    <citation type="submission" date="2020-07" db="EMBL/GenBank/DDBJ databases">
        <title>Sequencing the genomes of 1000 actinobacteria strains.</title>
        <authorList>
            <person name="Klenk H.-P."/>
        </authorList>
    </citation>
    <scope>NUCLEOTIDE SEQUENCE [LARGE SCALE GENOMIC DNA]</scope>
    <source>
        <strain evidence="2 3">DSM 104006</strain>
    </source>
</reference>
<comment type="caution">
    <text evidence="2">The sequence shown here is derived from an EMBL/GenBank/DDBJ whole genome shotgun (WGS) entry which is preliminary data.</text>
</comment>
<evidence type="ECO:0000256" key="1">
    <source>
        <dbReference type="SAM" id="Coils"/>
    </source>
</evidence>
<proteinExistence type="predicted"/>
<name>A0A853AY50_9PSEU</name>
<evidence type="ECO:0000313" key="2">
    <source>
        <dbReference type="EMBL" id="NYI87544.1"/>
    </source>
</evidence>
<gene>
    <name evidence="2" type="ORF">HNR02_000867</name>
</gene>
<evidence type="ECO:0008006" key="4">
    <source>
        <dbReference type="Google" id="ProtNLM"/>
    </source>
</evidence>
<dbReference type="AlphaFoldDB" id="A0A853AY50"/>
<organism evidence="2 3">
    <name type="scientific">Amycolatopsis endophytica</name>
    <dbReference type="NCBI Taxonomy" id="860233"/>
    <lineage>
        <taxon>Bacteria</taxon>
        <taxon>Bacillati</taxon>
        <taxon>Actinomycetota</taxon>
        <taxon>Actinomycetes</taxon>
        <taxon>Pseudonocardiales</taxon>
        <taxon>Pseudonocardiaceae</taxon>
        <taxon>Amycolatopsis</taxon>
    </lineage>
</organism>
<accession>A0A853AY50</accession>
<evidence type="ECO:0000313" key="3">
    <source>
        <dbReference type="Proteomes" id="UP000549616"/>
    </source>
</evidence>
<dbReference type="Proteomes" id="UP000549616">
    <property type="component" value="Unassembled WGS sequence"/>
</dbReference>
<keyword evidence="1" id="KW-0175">Coiled coil</keyword>